<dbReference type="Proteomes" id="UP000663992">
    <property type="component" value="Unassembled WGS sequence"/>
</dbReference>
<accession>A0ABS3CZF0</accession>
<keyword evidence="2" id="KW-1185">Reference proteome</keyword>
<reference evidence="1 2" key="1">
    <citation type="submission" date="2021-03" db="EMBL/GenBank/DDBJ databases">
        <title>novel species isolated from a fishpond in China.</title>
        <authorList>
            <person name="Lu H."/>
            <person name="Cai Z."/>
        </authorList>
    </citation>
    <scope>NUCLEOTIDE SEQUENCE [LARGE SCALE GENOMIC DNA]</scope>
    <source>
        <strain evidence="1 2">Y57</strain>
    </source>
</reference>
<organism evidence="1 2">
    <name type="scientific">Bowmanella yangjiangensis</name>
    <dbReference type="NCBI Taxonomy" id="2811230"/>
    <lineage>
        <taxon>Bacteria</taxon>
        <taxon>Pseudomonadati</taxon>
        <taxon>Pseudomonadota</taxon>
        <taxon>Gammaproteobacteria</taxon>
        <taxon>Alteromonadales</taxon>
        <taxon>Alteromonadaceae</taxon>
        <taxon>Bowmanella</taxon>
    </lineage>
</organism>
<dbReference type="EMBL" id="JAFKCS010000076">
    <property type="protein sequence ID" value="MBN7822485.1"/>
    <property type="molecule type" value="Genomic_DNA"/>
</dbReference>
<protein>
    <submittedName>
        <fullName evidence="1">Uncharacterized protein</fullName>
    </submittedName>
</protein>
<gene>
    <name evidence="1" type="ORF">J0A65_21660</name>
</gene>
<proteinExistence type="predicted"/>
<sequence>MEEYCFYIQYCAMPYQLPDFRPVTQGELRRIWAEHPEMRRLVLEVERYRRLMAEIDGLYKATHEAWRTNGGGHLVALHMLQTLMTTERYRGADS</sequence>
<comment type="caution">
    <text evidence="1">The sequence shown here is derived from an EMBL/GenBank/DDBJ whole genome shotgun (WGS) entry which is preliminary data.</text>
</comment>
<evidence type="ECO:0000313" key="1">
    <source>
        <dbReference type="EMBL" id="MBN7822485.1"/>
    </source>
</evidence>
<name>A0ABS3CZF0_9ALTE</name>
<evidence type="ECO:0000313" key="2">
    <source>
        <dbReference type="Proteomes" id="UP000663992"/>
    </source>
</evidence>
<dbReference type="RefSeq" id="WP_206596406.1">
    <property type="nucleotide sequence ID" value="NZ_JAFKCS010000076.1"/>
</dbReference>